<dbReference type="OrthoDB" id="5135119at2759"/>
<dbReference type="Gene3D" id="3.40.720.10">
    <property type="entry name" value="Alkaline Phosphatase, subunit A"/>
    <property type="match status" value="1"/>
</dbReference>
<dbReference type="Proteomes" id="UP000054018">
    <property type="component" value="Unassembled WGS sequence"/>
</dbReference>
<dbReference type="Pfam" id="PF04185">
    <property type="entry name" value="Phosphoesterase"/>
    <property type="match status" value="1"/>
</dbReference>
<feature type="chain" id="PRO_5002206748" description="Acid phosphatase" evidence="2">
    <location>
        <begin position="22"/>
        <end position="382"/>
    </location>
</feature>
<dbReference type="PANTHER" id="PTHR31956">
    <property type="entry name" value="NON-SPECIFIC PHOSPHOLIPASE C4-RELATED"/>
    <property type="match status" value="1"/>
</dbReference>
<dbReference type="EMBL" id="KN833934">
    <property type="protein sequence ID" value="KIK14534.1"/>
    <property type="molecule type" value="Genomic_DNA"/>
</dbReference>
<dbReference type="PANTHER" id="PTHR31956:SF8">
    <property type="entry name" value="ACID PHOSPHATASE PHOA (AFU_ORTHOLOGUE AFUA_1G03570)"/>
    <property type="match status" value="1"/>
</dbReference>
<dbReference type="AlphaFoldDB" id="A0A0C9YL52"/>
<evidence type="ECO:0000313" key="4">
    <source>
        <dbReference type="Proteomes" id="UP000054018"/>
    </source>
</evidence>
<name>A0A0C9YL52_9AGAM</name>
<dbReference type="InterPro" id="IPR007312">
    <property type="entry name" value="Phosphoesterase"/>
</dbReference>
<reference evidence="4" key="2">
    <citation type="submission" date="2015-01" db="EMBL/GenBank/DDBJ databases">
        <title>Evolutionary Origins and Diversification of the Mycorrhizal Mutualists.</title>
        <authorList>
            <consortium name="DOE Joint Genome Institute"/>
            <consortium name="Mycorrhizal Genomics Consortium"/>
            <person name="Kohler A."/>
            <person name="Kuo A."/>
            <person name="Nagy L.G."/>
            <person name="Floudas D."/>
            <person name="Copeland A."/>
            <person name="Barry K.W."/>
            <person name="Cichocki N."/>
            <person name="Veneault-Fourrey C."/>
            <person name="LaButti K."/>
            <person name="Lindquist E.A."/>
            <person name="Lipzen A."/>
            <person name="Lundell T."/>
            <person name="Morin E."/>
            <person name="Murat C."/>
            <person name="Riley R."/>
            <person name="Ohm R."/>
            <person name="Sun H."/>
            <person name="Tunlid A."/>
            <person name="Henrissat B."/>
            <person name="Grigoriev I.V."/>
            <person name="Hibbett D.S."/>
            <person name="Martin F."/>
        </authorList>
    </citation>
    <scope>NUCLEOTIDE SEQUENCE [LARGE SCALE GENOMIC DNA]</scope>
    <source>
        <strain evidence="4">441</strain>
    </source>
</reference>
<accession>A0A0C9YL52</accession>
<keyword evidence="1" id="KW-0378">Hydrolase</keyword>
<evidence type="ECO:0000256" key="1">
    <source>
        <dbReference type="ARBA" id="ARBA00022801"/>
    </source>
</evidence>
<keyword evidence="2" id="KW-0732">Signal</keyword>
<proteinExistence type="predicted"/>
<evidence type="ECO:0000313" key="3">
    <source>
        <dbReference type="EMBL" id="KIK14534.1"/>
    </source>
</evidence>
<dbReference type="STRING" id="765257.A0A0C9YL52"/>
<evidence type="ECO:0000256" key="2">
    <source>
        <dbReference type="SAM" id="SignalP"/>
    </source>
</evidence>
<protein>
    <recommendedName>
        <fullName evidence="5">Acid phosphatase</fullName>
    </recommendedName>
</protein>
<evidence type="ECO:0008006" key="5">
    <source>
        <dbReference type="Google" id="ProtNLM"/>
    </source>
</evidence>
<keyword evidence="4" id="KW-1185">Reference proteome</keyword>
<organism evidence="3 4">
    <name type="scientific">Pisolithus microcarpus 441</name>
    <dbReference type="NCBI Taxonomy" id="765257"/>
    <lineage>
        <taxon>Eukaryota</taxon>
        <taxon>Fungi</taxon>
        <taxon>Dikarya</taxon>
        <taxon>Basidiomycota</taxon>
        <taxon>Agaricomycotina</taxon>
        <taxon>Agaricomycetes</taxon>
        <taxon>Agaricomycetidae</taxon>
        <taxon>Boletales</taxon>
        <taxon>Sclerodermatineae</taxon>
        <taxon>Pisolithaceae</taxon>
        <taxon>Pisolithus</taxon>
    </lineage>
</organism>
<dbReference type="GO" id="GO:0016788">
    <property type="term" value="F:hydrolase activity, acting on ester bonds"/>
    <property type="evidence" value="ECO:0007669"/>
    <property type="project" value="InterPro"/>
</dbReference>
<sequence>MISPRASLFVLSVLGSRVVSAQTTYTFTQPAAAPTDTSTFYVGASNGSLPKTTTVPGLVFDRFIQIWLENVDYNDAAVQPAFKTLSKDGITLSGYYALTHPSEPNYIASAGGDFWGLASDDDVTIPANVSTVVDLLEAKGISWAEYEENMPTDGYLGDSFTNPDNYTYYRRKHNPLVSYDSVNQNPTRLDRIRNFNDFAYDVGNNTLPQWFFVTPNMKDDGHDTGVAYASDWLNYWLVPLLQDKNFNSARTLILLTFDENSNYGINNEVYSILLGGAVPTNLKGTIDDTYYTHYSSLSTVQSNWRLDNLGQQDCNKTVANVFQFVADVTGYKNNGMKNGTDLPLTNITGTIPGPLNPTYPAPWPAPNTSCIGAGGGGYIGSK</sequence>
<reference evidence="3 4" key="1">
    <citation type="submission" date="2014-04" db="EMBL/GenBank/DDBJ databases">
        <authorList>
            <consortium name="DOE Joint Genome Institute"/>
            <person name="Kuo A."/>
            <person name="Kohler A."/>
            <person name="Costa M.D."/>
            <person name="Nagy L.G."/>
            <person name="Floudas D."/>
            <person name="Copeland A."/>
            <person name="Barry K.W."/>
            <person name="Cichocki N."/>
            <person name="Veneault-Fourrey C."/>
            <person name="LaButti K."/>
            <person name="Lindquist E.A."/>
            <person name="Lipzen A."/>
            <person name="Lundell T."/>
            <person name="Morin E."/>
            <person name="Murat C."/>
            <person name="Sun H."/>
            <person name="Tunlid A."/>
            <person name="Henrissat B."/>
            <person name="Grigoriev I.V."/>
            <person name="Hibbett D.S."/>
            <person name="Martin F."/>
            <person name="Nordberg H.P."/>
            <person name="Cantor M.N."/>
            <person name="Hua S.X."/>
        </authorList>
    </citation>
    <scope>NUCLEOTIDE SEQUENCE [LARGE SCALE GENOMIC DNA]</scope>
    <source>
        <strain evidence="3 4">441</strain>
    </source>
</reference>
<dbReference type="HOGENOM" id="CLU_027977_4_0_1"/>
<gene>
    <name evidence="3" type="ORF">PISMIDRAFT_687900</name>
</gene>
<feature type="signal peptide" evidence="2">
    <location>
        <begin position="1"/>
        <end position="21"/>
    </location>
</feature>
<dbReference type="GO" id="GO:0009395">
    <property type="term" value="P:phospholipid catabolic process"/>
    <property type="evidence" value="ECO:0007669"/>
    <property type="project" value="TreeGrafter"/>
</dbReference>
<dbReference type="InterPro" id="IPR017850">
    <property type="entry name" value="Alkaline_phosphatase_core_sf"/>
</dbReference>